<dbReference type="CDD" id="cd16448">
    <property type="entry name" value="RING-H2"/>
    <property type="match status" value="1"/>
</dbReference>
<evidence type="ECO:0000313" key="5">
    <source>
        <dbReference type="EMBL" id="CAJ1956883.1"/>
    </source>
</evidence>
<evidence type="ECO:0000259" key="4">
    <source>
        <dbReference type="PROSITE" id="PS50089"/>
    </source>
</evidence>
<dbReference type="AlphaFoldDB" id="A0AAD2PVR3"/>
<keyword evidence="3" id="KW-0472">Membrane</keyword>
<comment type="caution">
    <text evidence="5">The sequence shown here is derived from an EMBL/GenBank/DDBJ whole genome shotgun (WGS) entry which is preliminary data.</text>
</comment>
<dbReference type="SMART" id="SM00184">
    <property type="entry name" value="RING"/>
    <property type="match status" value="1"/>
</dbReference>
<dbReference type="PANTHER" id="PTHR22765">
    <property type="entry name" value="RING FINGER AND PROTEASE ASSOCIATED DOMAIN-CONTAINING"/>
    <property type="match status" value="1"/>
</dbReference>
<evidence type="ECO:0000256" key="3">
    <source>
        <dbReference type="SAM" id="Phobius"/>
    </source>
</evidence>
<dbReference type="Gene3D" id="3.30.40.10">
    <property type="entry name" value="Zinc/RING finger domain, C3HC4 (zinc finger)"/>
    <property type="match status" value="1"/>
</dbReference>
<dbReference type="InterPro" id="IPR013083">
    <property type="entry name" value="Znf_RING/FYVE/PHD"/>
</dbReference>
<keyword evidence="1" id="KW-0479">Metal-binding</keyword>
<reference evidence="5" key="1">
    <citation type="submission" date="2023-08" db="EMBL/GenBank/DDBJ databases">
        <authorList>
            <person name="Audoor S."/>
            <person name="Bilcke G."/>
        </authorList>
    </citation>
    <scope>NUCLEOTIDE SEQUENCE</scope>
</reference>
<feature type="transmembrane region" description="Helical" evidence="3">
    <location>
        <begin position="6"/>
        <end position="27"/>
    </location>
</feature>
<feature type="domain" description="RING-type" evidence="4">
    <location>
        <begin position="273"/>
        <end position="319"/>
    </location>
</feature>
<name>A0AAD2PVR3_9STRA</name>
<dbReference type="GO" id="GO:0006511">
    <property type="term" value="P:ubiquitin-dependent protein catabolic process"/>
    <property type="evidence" value="ECO:0007669"/>
    <property type="project" value="TreeGrafter"/>
</dbReference>
<dbReference type="GO" id="GO:0061630">
    <property type="term" value="F:ubiquitin protein ligase activity"/>
    <property type="evidence" value="ECO:0007669"/>
    <property type="project" value="TreeGrafter"/>
</dbReference>
<dbReference type="GO" id="GO:0008270">
    <property type="term" value="F:zinc ion binding"/>
    <property type="evidence" value="ECO:0007669"/>
    <property type="project" value="UniProtKB-KW"/>
</dbReference>
<feature type="region of interest" description="Disordered" evidence="2">
    <location>
        <begin position="206"/>
        <end position="250"/>
    </location>
</feature>
<feature type="region of interest" description="Disordered" evidence="2">
    <location>
        <begin position="55"/>
        <end position="75"/>
    </location>
</feature>
<keyword evidence="1" id="KW-0863">Zinc-finger</keyword>
<evidence type="ECO:0000313" key="6">
    <source>
        <dbReference type="Proteomes" id="UP001295423"/>
    </source>
</evidence>
<dbReference type="InterPro" id="IPR001841">
    <property type="entry name" value="Znf_RING"/>
</dbReference>
<keyword evidence="1" id="KW-0862">Zinc</keyword>
<protein>
    <recommendedName>
        <fullName evidence="4">RING-type domain-containing protein</fullName>
    </recommendedName>
</protein>
<keyword evidence="6" id="KW-1185">Reference proteome</keyword>
<dbReference type="Pfam" id="PF13639">
    <property type="entry name" value="zf-RING_2"/>
    <property type="match status" value="1"/>
</dbReference>
<dbReference type="InterPro" id="IPR051826">
    <property type="entry name" value="E3_ubiquitin-ligase_domain"/>
</dbReference>
<dbReference type="EMBL" id="CAKOGP040001925">
    <property type="protein sequence ID" value="CAJ1956883.1"/>
    <property type="molecule type" value="Genomic_DNA"/>
</dbReference>
<sequence>MSSSVTMFGTVVLTLVLPCAIILCLFLHCYTKYLRRRDGEELEAFRVQAQARRMMRQQQINGRRGDNNENDDDAIASQTTTNNKKLLSDVFLFHTIQQNDKSIPWQTQNQNTKNADATEITFCTDSDAPASSNDDEQYNRNSSANEGTIASASEAAAEPNGIKLRDETNDDLEVGIMTPSSSKSHCSSVHSCQSFNAFRDRVFGGTAMSADSNNNNNKKNNTKKRSKRTKKKIEKHPTYFASNRSNPSRRSRILREAAAAGEEDDDDLDKDCCCICLEGYATGEVICTPKQEDCNHIFHKECLFEWIQHQNHDCCPLCRVVLIE</sequence>
<dbReference type="PANTHER" id="PTHR22765:SF411">
    <property type="entry name" value="OS02G0248440 PROTEIN"/>
    <property type="match status" value="1"/>
</dbReference>
<feature type="region of interest" description="Disordered" evidence="2">
    <location>
        <begin position="124"/>
        <end position="164"/>
    </location>
</feature>
<feature type="compositionally biased region" description="Polar residues" evidence="2">
    <location>
        <begin position="139"/>
        <end position="151"/>
    </location>
</feature>
<accession>A0AAD2PVR3</accession>
<dbReference type="SUPFAM" id="SSF57850">
    <property type="entry name" value="RING/U-box"/>
    <property type="match status" value="1"/>
</dbReference>
<dbReference type="PROSITE" id="PS50089">
    <property type="entry name" value="ZF_RING_2"/>
    <property type="match status" value="1"/>
</dbReference>
<dbReference type="Proteomes" id="UP001295423">
    <property type="component" value="Unassembled WGS sequence"/>
</dbReference>
<organism evidence="5 6">
    <name type="scientific">Cylindrotheca closterium</name>
    <dbReference type="NCBI Taxonomy" id="2856"/>
    <lineage>
        <taxon>Eukaryota</taxon>
        <taxon>Sar</taxon>
        <taxon>Stramenopiles</taxon>
        <taxon>Ochrophyta</taxon>
        <taxon>Bacillariophyta</taxon>
        <taxon>Bacillariophyceae</taxon>
        <taxon>Bacillariophycidae</taxon>
        <taxon>Bacillariales</taxon>
        <taxon>Bacillariaceae</taxon>
        <taxon>Cylindrotheca</taxon>
    </lineage>
</organism>
<evidence type="ECO:0000256" key="1">
    <source>
        <dbReference type="PROSITE-ProRule" id="PRU00175"/>
    </source>
</evidence>
<proteinExistence type="predicted"/>
<feature type="compositionally biased region" description="Basic residues" evidence="2">
    <location>
        <begin position="220"/>
        <end position="234"/>
    </location>
</feature>
<keyword evidence="3" id="KW-1133">Transmembrane helix</keyword>
<gene>
    <name evidence="5" type="ORF">CYCCA115_LOCUS16443</name>
</gene>
<evidence type="ECO:0000256" key="2">
    <source>
        <dbReference type="SAM" id="MobiDB-lite"/>
    </source>
</evidence>
<keyword evidence="3" id="KW-0812">Transmembrane</keyword>